<gene>
    <name evidence="2" type="ORF">R1sor_000160</name>
</gene>
<protein>
    <recommendedName>
        <fullName evidence="1">Reverse transcriptase domain-containing protein</fullName>
    </recommendedName>
</protein>
<comment type="caution">
    <text evidence="2">The sequence shown here is derived from an EMBL/GenBank/DDBJ whole genome shotgun (WGS) entry which is preliminary data.</text>
</comment>
<feature type="domain" description="Reverse transcriptase" evidence="1">
    <location>
        <begin position="1"/>
        <end position="267"/>
    </location>
</feature>
<name>A0ABD3GSI9_9MARC</name>
<accession>A0ABD3GSI9</accession>
<dbReference type="AlphaFoldDB" id="A0ABD3GSI9"/>
<proteinExistence type="predicted"/>
<keyword evidence="3" id="KW-1185">Reference proteome</keyword>
<reference evidence="2 3" key="1">
    <citation type="submission" date="2024-09" db="EMBL/GenBank/DDBJ databases">
        <title>Chromosome-scale assembly of Riccia sorocarpa.</title>
        <authorList>
            <person name="Paukszto L."/>
        </authorList>
    </citation>
    <scope>NUCLEOTIDE SEQUENCE [LARGE SCALE GENOMIC DNA]</scope>
    <source>
        <strain evidence="2">LP-2024</strain>
        <tissue evidence="2">Aerial parts of the thallus</tissue>
    </source>
</reference>
<sequence>MKESEIKVEATEYFRRQFPCPAAAPEDLHIREEVLKLVDRQVSEEKNEVLARIPGEKEIDELVAELPRDKALGLDGVRNGRKNQEALFLKLDFAKAYDRVRHDFIWDTLRAMNIHPHFIKLLQGLVHNGTSKVHANGLFTEEVDLQRGVRQGYPVAPYLFVTTADSTIGKKEKKEGRVEGVMLPEGKQLLHQLFADDTGIHMQAKKQTFIVVQDLVHTFERISGASLNASKSIIIPLGLSMTPTWMERTGCKIASTGEMVLYLGGPIGNKVSDADIVDFLLAKFQKQLFHWST</sequence>
<dbReference type="PROSITE" id="PS50878">
    <property type="entry name" value="RT_POL"/>
    <property type="match status" value="1"/>
</dbReference>
<dbReference type="PANTHER" id="PTHR31635:SF196">
    <property type="entry name" value="REVERSE TRANSCRIPTASE DOMAIN-CONTAINING PROTEIN-RELATED"/>
    <property type="match status" value="1"/>
</dbReference>
<evidence type="ECO:0000259" key="1">
    <source>
        <dbReference type="PROSITE" id="PS50878"/>
    </source>
</evidence>
<dbReference type="Proteomes" id="UP001633002">
    <property type="component" value="Unassembled WGS sequence"/>
</dbReference>
<dbReference type="PANTHER" id="PTHR31635">
    <property type="entry name" value="REVERSE TRANSCRIPTASE DOMAIN-CONTAINING PROTEIN-RELATED"/>
    <property type="match status" value="1"/>
</dbReference>
<dbReference type="EMBL" id="JBJQOH010000006">
    <property type="protein sequence ID" value="KAL3682138.1"/>
    <property type="molecule type" value="Genomic_DNA"/>
</dbReference>
<dbReference type="InterPro" id="IPR000477">
    <property type="entry name" value="RT_dom"/>
</dbReference>
<organism evidence="2 3">
    <name type="scientific">Riccia sorocarpa</name>
    <dbReference type="NCBI Taxonomy" id="122646"/>
    <lineage>
        <taxon>Eukaryota</taxon>
        <taxon>Viridiplantae</taxon>
        <taxon>Streptophyta</taxon>
        <taxon>Embryophyta</taxon>
        <taxon>Marchantiophyta</taxon>
        <taxon>Marchantiopsida</taxon>
        <taxon>Marchantiidae</taxon>
        <taxon>Marchantiales</taxon>
        <taxon>Ricciaceae</taxon>
        <taxon>Riccia</taxon>
    </lineage>
</organism>
<evidence type="ECO:0000313" key="2">
    <source>
        <dbReference type="EMBL" id="KAL3682138.1"/>
    </source>
</evidence>
<evidence type="ECO:0000313" key="3">
    <source>
        <dbReference type="Proteomes" id="UP001633002"/>
    </source>
</evidence>
<dbReference type="Pfam" id="PF00078">
    <property type="entry name" value="RVT_1"/>
    <property type="match status" value="1"/>
</dbReference>